<gene>
    <name evidence="6" type="ORF">VPR01S_07_01825</name>
</gene>
<name>U3BL98_VIBPR</name>
<evidence type="ECO:0000256" key="3">
    <source>
        <dbReference type="ARBA" id="ARBA00022833"/>
    </source>
</evidence>
<evidence type="ECO:0000256" key="2">
    <source>
        <dbReference type="ARBA" id="ARBA00022723"/>
    </source>
</evidence>
<keyword evidence="2" id="KW-0479">Metal-binding</keyword>
<evidence type="ECO:0000313" key="7">
    <source>
        <dbReference type="Proteomes" id="UP000016570"/>
    </source>
</evidence>
<dbReference type="RefSeq" id="WP_021705358.1">
    <property type="nucleotide sequence ID" value="NZ_BATJ01000007.1"/>
</dbReference>
<dbReference type="InterPro" id="IPR006913">
    <property type="entry name" value="CENP-V/GFA"/>
</dbReference>
<evidence type="ECO:0000256" key="4">
    <source>
        <dbReference type="ARBA" id="ARBA00023239"/>
    </source>
</evidence>
<dbReference type="GO" id="GO:0016846">
    <property type="term" value="F:carbon-sulfur lyase activity"/>
    <property type="evidence" value="ECO:0007669"/>
    <property type="project" value="InterPro"/>
</dbReference>
<evidence type="ECO:0000259" key="5">
    <source>
        <dbReference type="PROSITE" id="PS51891"/>
    </source>
</evidence>
<evidence type="ECO:0000313" key="6">
    <source>
        <dbReference type="EMBL" id="GAD67383.1"/>
    </source>
</evidence>
<dbReference type="InterPro" id="IPR011057">
    <property type="entry name" value="Mss4-like_sf"/>
</dbReference>
<dbReference type="PANTHER" id="PTHR33337:SF40">
    <property type="entry name" value="CENP-V_GFA DOMAIN-CONTAINING PROTEIN-RELATED"/>
    <property type="match status" value="1"/>
</dbReference>
<dbReference type="AlphaFoldDB" id="U3BL98"/>
<organism evidence="6 7">
    <name type="scientific">Vibrio proteolyticus NBRC 13287</name>
    <dbReference type="NCBI Taxonomy" id="1219065"/>
    <lineage>
        <taxon>Bacteria</taxon>
        <taxon>Pseudomonadati</taxon>
        <taxon>Pseudomonadota</taxon>
        <taxon>Gammaproteobacteria</taxon>
        <taxon>Vibrionales</taxon>
        <taxon>Vibrionaceae</taxon>
        <taxon>Vibrio</taxon>
    </lineage>
</organism>
<dbReference type="Gene3D" id="3.90.1590.10">
    <property type="entry name" value="glutathione-dependent formaldehyde- activating enzyme (gfa)"/>
    <property type="match status" value="1"/>
</dbReference>
<dbReference type="GO" id="GO:0046872">
    <property type="term" value="F:metal ion binding"/>
    <property type="evidence" value="ECO:0007669"/>
    <property type="project" value="UniProtKB-KW"/>
</dbReference>
<keyword evidence="4" id="KW-0456">Lyase</keyword>
<keyword evidence="3" id="KW-0862">Zinc</keyword>
<dbReference type="eggNOG" id="COG3791">
    <property type="taxonomic scope" value="Bacteria"/>
</dbReference>
<dbReference type="STRING" id="1219065.VPR01S_07_01825"/>
<comment type="caution">
    <text evidence="6">The sequence shown here is derived from an EMBL/GenBank/DDBJ whole genome shotgun (WGS) entry which is preliminary data.</text>
</comment>
<sequence>MRPRYSGSCLCGSIRFDVTGPFDGFYLCYCKHCQKDSGSAHAASLFIPPSNIFWHCGQELLTTYRLPGSLHQKSFCQQCGSPVPSLDNQHSFLMVPAGCLDTPILQTPDAKIFVSRQVQWSKGIHHLVEFDELPKGKT</sequence>
<protein>
    <recommendedName>
        <fullName evidence="5">CENP-V/GFA domain-containing protein</fullName>
    </recommendedName>
</protein>
<accession>U3BL98</accession>
<proteinExistence type="inferred from homology"/>
<comment type="similarity">
    <text evidence="1">Belongs to the Gfa family.</text>
</comment>
<dbReference type="PROSITE" id="PS51891">
    <property type="entry name" value="CENP_V_GFA"/>
    <property type="match status" value="1"/>
</dbReference>
<dbReference type="Pfam" id="PF04828">
    <property type="entry name" value="GFA"/>
    <property type="match status" value="1"/>
</dbReference>
<evidence type="ECO:0000256" key="1">
    <source>
        <dbReference type="ARBA" id="ARBA00005495"/>
    </source>
</evidence>
<dbReference type="Proteomes" id="UP000016570">
    <property type="component" value="Unassembled WGS sequence"/>
</dbReference>
<feature type="domain" description="CENP-V/GFA" evidence="5">
    <location>
        <begin position="5"/>
        <end position="121"/>
    </location>
</feature>
<dbReference type="SUPFAM" id="SSF51316">
    <property type="entry name" value="Mss4-like"/>
    <property type="match status" value="1"/>
</dbReference>
<reference evidence="6 7" key="1">
    <citation type="submission" date="2013-09" db="EMBL/GenBank/DDBJ databases">
        <title>Whole genome shotgun sequence of Vibrio proteolyticus NBRC 13287.</title>
        <authorList>
            <person name="Isaki S."/>
            <person name="Hosoyama A."/>
            <person name="Numata M."/>
            <person name="Hashimoto M."/>
            <person name="Hosoyama Y."/>
            <person name="Tsuchikane K."/>
            <person name="Noguchi M."/>
            <person name="Hirakata S."/>
            <person name="Ichikawa N."/>
            <person name="Ohji S."/>
            <person name="Yamazoe A."/>
            <person name="Fujita N."/>
        </authorList>
    </citation>
    <scope>NUCLEOTIDE SEQUENCE [LARGE SCALE GENOMIC DNA]</scope>
    <source>
        <strain evidence="6 7">NBRC 13287</strain>
    </source>
</reference>
<keyword evidence="7" id="KW-1185">Reference proteome</keyword>
<dbReference type="EMBL" id="BATJ01000007">
    <property type="protein sequence ID" value="GAD67383.1"/>
    <property type="molecule type" value="Genomic_DNA"/>
</dbReference>
<dbReference type="PANTHER" id="PTHR33337">
    <property type="entry name" value="GFA DOMAIN-CONTAINING PROTEIN"/>
    <property type="match status" value="1"/>
</dbReference>